<keyword evidence="5" id="KW-1185">Reference proteome</keyword>
<sequence>MGYYDIDDVLTDSAEIPCTFNHTIPGLGFLQGNPGKSINKNTRVTLPLWMSRMLAMVGGEEDGEDIPFVELNTPTVFSQKVINAIRASPTSLDIHSLYGHYYDMAIKWIGLFEDEKFAEICSELLLQRSIEINAHANSVMLNIHSNHRPSNLKYSGSNKGPTTIQQVTPFLFDIRRI</sequence>
<evidence type="ECO:0000256" key="2">
    <source>
        <dbReference type="RuleBase" id="RU367161"/>
    </source>
</evidence>
<comment type="subcellular location">
    <subcellularLocation>
        <location evidence="2">Nucleus</location>
    </subcellularLocation>
</comment>
<reference evidence="4 5" key="1">
    <citation type="journal article" date="2011" name="Proc. Natl. Acad. Sci. U.S.A.">
        <title>Evolutionary erosion of yeast sex chromosomes by mating-type switching accidents.</title>
        <authorList>
            <person name="Gordon J.L."/>
            <person name="Armisen D."/>
            <person name="Proux-Wera E."/>
            <person name="Oheigeartaigh S.S."/>
            <person name="Byrne K.P."/>
            <person name="Wolfe K.H."/>
        </authorList>
    </citation>
    <scope>NUCLEOTIDE SEQUENCE [LARGE SCALE GENOMIC DNA]</scope>
    <source>
        <strain evidence="5">ATCC 34711 / CBS 6284 / DSM 70876 / NBRC 10599 / NRRL Y-10934 / UCD 77-7</strain>
    </source>
</reference>
<dbReference type="AlphaFoldDB" id="I2H8H8"/>
<evidence type="ECO:0000313" key="4">
    <source>
        <dbReference type="EMBL" id="CCH62680.1"/>
    </source>
</evidence>
<dbReference type="Gene3D" id="1.20.58.2050">
    <property type="match status" value="1"/>
</dbReference>
<dbReference type="InterPro" id="IPR010492">
    <property type="entry name" value="GINS_Psf3"/>
</dbReference>
<dbReference type="CDD" id="cd21693">
    <property type="entry name" value="GINS_B_Psf3"/>
    <property type="match status" value="1"/>
</dbReference>
<evidence type="ECO:0000313" key="5">
    <source>
        <dbReference type="Proteomes" id="UP000002866"/>
    </source>
</evidence>
<name>I2H8H8_HENB6</name>
<dbReference type="CDD" id="cd11713">
    <property type="entry name" value="GINS_A_psf3"/>
    <property type="match status" value="1"/>
</dbReference>
<dbReference type="GO" id="GO:0071162">
    <property type="term" value="C:CMG complex"/>
    <property type="evidence" value="ECO:0007669"/>
    <property type="project" value="EnsemblFungi"/>
</dbReference>
<evidence type="ECO:0000256" key="1">
    <source>
        <dbReference type="ARBA" id="ARBA00011352"/>
    </source>
</evidence>
<protein>
    <recommendedName>
        <fullName evidence="2">DNA replication complex GINS protein PSF3</fullName>
    </recommendedName>
</protein>
<dbReference type="Pfam" id="PF22466">
    <property type="entry name" value="PSF3_N"/>
    <property type="match status" value="1"/>
</dbReference>
<dbReference type="GO" id="GO:0000811">
    <property type="term" value="C:GINS complex"/>
    <property type="evidence" value="ECO:0007669"/>
    <property type="project" value="UniProtKB-UniRule"/>
</dbReference>
<keyword evidence="2" id="KW-0235">DNA replication</keyword>
<dbReference type="PANTHER" id="PTHR22768">
    <property type="entry name" value="DNA REPLICATION COMPLEX GINS PROTEIN PSF3"/>
    <property type="match status" value="1"/>
</dbReference>
<proteinExistence type="inferred from homology"/>
<dbReference type="GO" id="GO:0000727">
    <property type="term" value="P:double-strand break repair via break-induced replication"/>
    <property type="evidence" value="ECO:0007669"/>
    <property type="project" value="EnsemblFungi"/>
</dbReference>
<dbReference type="eggNOG" id="KOG1106">
    <property type="taxonomic scope" value="Eukaryota"/>
</dbReference>
<dbReference type="Proteomes" id="UP000002866">
    <property type="component" value="Chromosome 9"/>
</dbReference>
<dbReference type="InterPro" id="IPR055221">
    <property type="entry name" value="PSF3_N"/>
</dbReference>
<dbReference type="PANTHER" id="PTHR22768:SF0">
    <property type="entry name" value="DNA REPLICATION COMPLEX GINS PROTEIN PSF3"/>
    <property type="match status" value="1"/>
</dbReference>
<dbReference type="SUPFAM" id="SSF160059">
    <property type="entry name" value="PriA/YqbF domain"/>
    <property type="match status" value="1"/>
</dbReference>
<dbReference type="GO" id="GO:0043596">
    <property type="term" value="C:nuclear replication fork"/>
    <property type="evidence" value="ECO:0007669"/>
    <property type="project" value="EnsemblFungi"/>
</dbReference>
<comment type="similarity">
    <text evidence="2">Belongs to the GINS3/PSF3 family.</text>
</comment>
<evidence type="ECO:0000259" key="3">
    <source>
        <dbReference type="Pfam" id="PF22466"/>
    </source>
</evidence>
<dbReference type="InterPro" id="IPR038437">
    <property type="entry name" value="GINS_Psf3_sf"/>
</dbReference>
<feature type="domain" description="DNA replication complex GINS protein PSF3 N-terminal" evidence="3">
    <location>
        <begin position="4"/>
        <end position="56"/>
    </location>
</feature>
<accession>I2H8H8</accession>
<dbReference type="HOGENOM" id="CLU_081646_0_1_1"/>
<dbReference type="SUPFAM" id="SSF158573">
    <property type="entry name" value="GINS helical bundle-like"/>
    <property type="match status" value="1"/>
</dbReference>
<dbReference type="InterPro" id="IPR036224">
    <property type="entry name" value="GINS_bundle-like_dom_sf"/>
</dbReference>
<dbReference type="GO" id="GO:1902975">
    <property type="term" value="P:mitotic DNA replication initiation"/>
    <property type="evidence" value="ECO:0007669"/>
    <property type="project" value="TreeGrafter"/>
</dbReference>
<gene>
    <name evidence="4" type="primary">TBLA0I00150</name>
    <name evidence="4" type="ORF">TBLA_0I00150</name>
</gene>
<organism evidence="4 5">
    <name type="scientific">Henningerozyma blattae (strain ATCC 34711 / CBS 6284 / DSM 70876 / NBRC 10599 / NRRL Y-10934 / UCD 77-7)</name>
    <name type="common">Yeast</name>
    <name type="synonym">Tetrapisispora blattae</name>
    <dbReference type="NCBI Taxonomy" id="1071380"/>
    <lineage>
        <taxon>Eukaryota</taxon>
        <taxon>Fungi</taxon>
        <taxon>Dikarya</taxon>
        <taxon>Ascomycota</taxon>
        <taxon>Saccharomycotina</taxon>
        <taxon>Saccharomycetes</taxon>
        <taxon>Saccharomycetales</taxon>
        <taxon>Saccharomycetaceae</taxon>
        <taxon>Henningerozyma</taxon>
    </lineage>
</organism>
<dbReference type="RefSeq" id="XP_004182199.1">
    <property type="nucleotide sequence ID" value="XM_004182151.1"/>
</dbReference>
<dbReference type="OMA" id="HNSYKDT"/>
<dbReference type="EMBL" id="HE806324">
    <property type="protein sequence ID" value="CCH62680.1"/>
    <property type="molecule type" value="Genomic_DNA"/>
</dbReference>
<comment type="subunit">
    <text evidence="1">Component of the GINS complex which is a heterotetramer of SLD5, PSF1, PSF2 and PSF3.</text>
</comment>
<dbReference type="GeneID" id="14497885"/>
<dbReference type="STRING" id="1071380.I2H8H8"/>
<comment type="function">
    <text evidence="2">The GINS complex plays an essential role in the initiation of DNA replication.</text>
</comment>
<dbReference type="OrthoDB" id="10251744at2759"/>
<dbReference type="KEGG" id="tbl:TBLA_0I00150"/>
<keyword evidence="2" id="KW-0539">Nucleus</keyword>
<dbReference type="FunCoup" id="I2H8H8">
    <property type="interactions" value="428"/>
</dbReference>
<dbReference type="InParanoid" id="I2H8H8"/>